<sequence>MQNLLKDEIYNILSGKSEVSYGTTIQSITSYLNDGKNAGPTLEKEKHFKKQETTKLVDYIAIHNLWIEDIDFSQYVSEGAEQRVYLSGTEHVLKLNDSIYYSSWKDYFYSLLLHNFFFPDTAYELVGFTRESEVLFAIVKQRYVLITDPTNLNEVKTFLTLNGFENVRNNDYYNADLGIILEDLHDENVLTKNEILYFIDTVFYLTGKFWNI</sequence>
<dbReference type="STRING" id="1124188.SAMN05444377_10538"/>
<dbReference type="AlphaFoldDB" id="A0A1M4ZVS3"/>
<evidence type="ECO:0000313" key="1">
    <source>
        <dbReference type="EMBL" id="SHF21917.1"/>
    </source>
</evidence>
<evidence type="ECO:0000313" key="2">
    <source>
        <dbReference type="Proteomes" id="UP000184147"/>
    </source>
</evidence>
<dbReference type="Pfam" id="PF18762">
    <property type="entry name" value="Kinase-PolyVal"/>
    <property type="match status" value="1"/>
</dbReference>
<accession>A0A1M4ZVS3</accession>
<gene>
    <name evidence="1" type="ORF">SAMN05444377_10538</name>
</gene>
<dbReference type="EMBL" id="FQVQ01000005">
    <property type="protein sequence ID" value="SHF21917.1"/>
    <property type="molecule type" value="Genomic_DNA"/>
</dbReference>
<organism evidence="1 2">
    <name type="scientific">Flavobacterium fontis</name>
    <dbReference type="NCBI Taxonomy" id="1124188"/>
    <lineage>
        <taxon>Bacteria</taxon>
        <taxon>Pseudomonadati</taxon>
        <taxon>Bacteroidota</taxon>
        <taxon>Flavobacteriia</taxon>
        <taxon>Flavobacteriales</taxon>
        <taxon>Flavobacteriaceae</taxon>
        <taxon>Flavobacterium</taxon>
    </lineage>
</organism>
<keyword evidence="2" id="KW-1185">Reference proteome</keyword>
<dbReference type="InterPro" id="IPR041055">
    <property type="entry name" value="Kinase-PolyVal"/>
</dbReference>
<name>A0A1M4ZVS3_9FLAO</name>
<dbReference type="RefSeq" id="WP_073362517.1">
    <property type="nucleotide sequence ID" value="NZ_FQVQ01000005.1"/>
</dbReference>
<dbReference type="Proteomes" id="UP000184147">
    <property type="component" value="Unassembled WGS sequence"/>
</dbReference>
<protein>
    <submittedName>
        <fullName evidence="1">Uncharacterized protein</fullName>
    </submittedName>
</protein>
<dbReference type="OrthoDB" id="1079625at2"/>
<proteinExistence type="predicted"/>
<reference evidence="1 2" key="1">
    <citation type="submission" date="2016-11" db="EMBL/GenBank/DDBJ databases">
        <authorList>
            <person name="Jaros S."/>
            <person name="Januszkiewicz K."/>
            <person name="Wedrychowicz H."/>
        </authorList>
    </citation>
    <scope>NUCLEOTIDE SEQUENCE [LARGE SCALE GENOMIC DNA]</scope>
    <source>
        <strain evidence="1 2">DSM 25660</strain>
    </source>
</reference>